<dbReference type="EMBL" id="JAHWXT010000006">
    <property type="protein sequence ID" value="MCF0265961.1"/>
    <property type="molecule type" value="Genomic_DNA"/>
</dbReference>
<organism evidence="2 3">
    <name type="scientific">Acinetobacter guillouiae</name>
    <name type="common">Acinetobacter genomosp. 11</name>
    <dbReference type="NCBI Taxonomy" id="106649"/>
    <lineage>
        <taxon>Bacteria</taxon>
        <taxon>Pseudomonadati</taxon>
        <taxon>Pseudomonadota</taxon>
        <taxon>Gammaproteobacteria</taxon>
        <taxon>Moraxellales</taxon>
        <taxon>Moraxellaceae</taxon>
        <taxon>Acinetobacter</taxon>
    </lineage>
</organism>
<dbReference type="Pfam" id="PF13730">
    <property type="entry name" value="HTH_36"/>
    <property type="match status" value="1"/>
</dbReference>
<name>A0A8X8KGD3_ACIGI</name>
<evidence type="ECO:0000256" key="1">
    <source>
        <dbReference type="SAM" id="MobiDB-lite"/>
    </source>
</evidence>
<dbReference type="InterPro" id="IPR036390">
    <property type="entry name" value="WH_DNA-bd_sf"/>
</dbReference>
<proteinExistence type="predicted"/>
<feature type="region of interest" description="Disordered" evidence="1">
    <location>
        <begin position="128"/>
        <end position="154"/>
    </location>
</feature>
<comment type="caution">
    <text evidence="2">The sequence shown here is derived from an EMBL/GenBank/DDBJ whole genome shotgun (WGS) entry which is preliminary data.</text>
</comment>
<evidence type="ECO:0000313" key="3">
    <source>
        <dbReference type="Proteomes" id="UP000887320"/>
    </source>
</evidence>
<sequence>MSLDATVWAWKIRQKQKKGGSIKPLKKLVLLSLADRASEDHCAYPSVARLVEDTEMDRKTVLKIIDELVEDGLIIDTGERKGRTKQVKVYQLMGVCGRETVPITVLLSDENQDLNNTNHGTIKGFKESQKWNSTNNGTVPTIPLNSPNNSVKESQRWDTESFKESINESKNKNGWLCFNKLRLELDQADSSVVPKDIIEASWFEREKKTFELFNAGNNLCDDLMIYHFADWLLKNRHKYGNKPKSEKINLDPDFLVFASPSQMYMFANKLARHPEVISKYSTAGESYENLAGRIAGKLADPSERQNWKSYLADVGFKPKNKGVVA</sequence>
<dbReference type="Proteomes" id="UP000887320">
    <property type="component" value="Unassembled WGS sequence"/>
</dbReference>
<dbReference type="AlphaFoldDB" id="A0A8X8KGD3"/>
<dbReference type="Gene3D" id="1.10.10.10">
    <property type="entry name" value="Winged helix-like DNA-binding domain superfamily/Winged helix DNA-binding domain"/>
    <property type="match status" value="1"/>
</dbReference>
<reference evidence="2" key="1">
    <citation type="submission" date="2021-07" db="EMBL/GenBank/DDBJ databases">
        <authorList>
            <person name="Fernandez M."/>
            <person name="Pereira P."/>
            <person name="Torres Tejerizo G.A."/>
            <person name="Gonzalez P."/>
            <person name="Agostini E."/>
        </authorList>
    </citation>
    <scope>NUCLEOTIDE SEQUENCE</scope>
    <source>
        <strain evidence="2">SFC 500-1A</strain>
    </source>
</reference>
<protein>
    <submittedName>
        <fullName evidence="2">Helix-turn-helix domain-containing protein</fullName>
    </submittedName>
</protein>
<dbReference type="InterPro" id="IPR036388">
    <property type="entry name" value="WH-like_DNA-bd_sf"/>
</dbReference>
<accession>A0A8X8KGD3</accession>
<dbReference type="SUPFAM" id="SSF46785">
    <property type="entry name" value="Winged helix' DNA-binding domain"/>
    <property type="match status" value="1"/>
</dbReference>
<evidence type="ECO:0000313" key="2">
    <source>
        <dbReference type="EMBL" id="MCF0265961.1"/>
    </source>
</evidence>
<feature type="compositionally biased region" description="Polar residues" evidence="1">
    <location>
        <begin position="130"/>
        <end position="152"/>
    </location>
</feature>
<gene>
    <name evidence="2" type="ORF">KW868_16055</name>
</gene>